<dbReference type="Gramene" id="Psat02G0399500-T1">
    <property type="protein sequence ID" value="KAI5438086.1"/>
    <property type="gene ID" value="KIW84_023995"/>
</dbReference>
<dbReference type="PANTHER" id="PTHR10492">
    <property type="match status" value="1"/>
</dbReference>
<dbReference type="Proteomes" id="UP001058974">
    <property type="component" value="Chromosome 2"/>
</dbReference>
<comment type="caution">
    <text evidence="3">The sequence shown here is derived from an EMBL/GenBank/DDBJ whole genome shotgun (WGS) entry which is preliminary data.</text>
</comment>
<sequence>MHKVLKLHSTEILKDTPNIQNSFSITPTPSPTSPLEPMPPPLQFMFCFIFHFATSVPNSTVVSTSAWFCIGREEVPHLRYHAKLMASPVEDVRDINDSKDLWKIAVRIRGMWFVKSVSNKEHLEMILVDARYKLEVLGVDGKFREIFVLWNNDCVKLMGKFVLKLKRQLIEAGEYNPFEFPYPLDAILKKELTIRVFFQPKYGRLSVVGFRDNKESRKKIRDNLKSEEKPMSTSADYDPDGDNSGISLPSENGLLLGFKPELMNLVVNYEGADKGERVVLPSNYVGSQRFMGQLYFDGMEISSQIGFLDIFITFTCNPNWPEVQRFLSNINLQPQDRSNIISRVFKIKFDEMLYDLTKKHVLGKLLVYLYTIELQKCGLQNAHILLFLHNPSKNQRWRRHKRGYTIGRMIWLPPSKSRLYYLRMILTIVKGPTCYKDIKDVSGKVLDSFRDACFEMGFLEDNNEYVAAINEAKDWGSRQLRKLFVTMLISSMIN</sequence>
<feature type="region of interest" description="Disordered" evidence="1">
    <location>
        <begin position="221"/>
        <end position="243"/>
    </location>
</feature>
<accession>A0A9D4YEE9</accession>
<protein>
    <recommendedName>
        <fullName evidence="2">Helitron helicase-like domain-containing protein</fullName>
    </recommendedName>
</protein>
<organism evidence="3 4">
    <name type="scientific">Pisum sativum</name>
    <name type="common">Garden pea</name>
    <name type="synonym">Lathyrus oleraceus</name>
    <dbReference type="NCBI Taxonomy" id="3888"/>
    <lineage>
        <taxon>Eukaryota</taxon>
        <taxon>Viridiplantae</taxon>
        <taxon>Streptophyta</taxon>
        <taxon>Embryophyta</taxon>
        <taxon>Tracheophyta</taxon>
        <taxon>Spermatophyta</taxon>
        <taxon>Magnoliopsida</taxon>
        <taxon>eudicotyledons</taxon>
        <taxon>Gunneridae</taxon>
        <taxon>Pentapetalae</taxon>
        <taxon>rosids</taxon>
        <taxon>fabids</taxon>
        <taxon>Fabales</taxon>
        <taxon>Fabaceae</taxon>
        <taxon>Papilionoideae</taxon>
        <taxon>50 kb inversion clade</taxon>
        <taxon>NPAAA clade</taxon>
        <taxon>Hologalegina</taxon>
        <taxon>IRL clade</taxon>
        <taxon>Fabeae</taxon>
        <taxon>Lathyrus</taxon>
    </lineage>
</organism>
<keyword evidence="4" id="KW-1185">Reference proteome</keyword>
<feature type="compositionally biased region" description="Basic and acidic residues" evidence="1">
    <location>
        <begin position="221"/>
        <end position="230"/>
    </location>
</feature>
<dbReference type="EMBL" id="JAMSHJ010000002">
    <property type="protein sequence ID" value="KAI5438086.1"/>
    <property type="molecule type" value="Genomic_DNA"/>
</dbReference>
<name>A0A9D4YEE9_PEA</name>
<feature type="domain" description="Helitron helicase-like" evidence="2">
    <location>
        <begin position="273"/>
        <end position="386"/>
    </location>
</feature>
<reference evidence="3 4" key="1">
    <citation type="journal article" date="2022" name="Nat. Genet.">
        <title>Improved pea reference genome and pan-genome highlight genomic features and evolutionary characteristics.</title>
        <authorList>
            <person name="Yang T."/>
            <person name="Liu R."/>
            <person name="Luo Y."/>
            <person name="Hu S."/>
            <person name="Wang D."/>
            <person name="Wang C."/>
            <person name="Pandey M.K."/>
            <person name="Ge S."/>
            <person name="Xu Q."/>
            <person name="Li N."/>
            <person name="Li G."/>
            <person name="Huang Y."/>
            <person name="Saxena R.K."/>
            <person name="Ji Y."/>
            <person name="Li M."/>
            <person name="Yan X."/>
            <person name="He Y."/>
            <person name="Liu Y."/>
            <person name="Wang X."/>
            <person name="Xiang C."/>
            <person name="Varshney R.K."/>
            <person name="Ding H."/>
            <person name="Gao S."/>
            <person name="Zong X."/>
        </authorList>
    </citation>
    <scope>NUCLEOTIDE SEQUENCE [LARGE SCALE GENOMIC DNA]</scope>
    <source>
        <strain evidence="3 4">cv. Zhongwan 6</strain>
    </source>
</reference>
<gene>
    <name evidence="3" type="ORF">KIW84_023995</name>
</gene>
<dbReference type="InterPro" id="IPR025476">
    <property type="entry name" value="Helitron_helicase-like"/>
</dbReference>
<evidence type="ECO:0000313" key="3">
    <source>
        <dbReference type="EMBL" id="KAI5438086.1"/>
    </source>
</evidence>
<dbReference type="Pfam" id="PF14214">
    <property type="entry name" value="Helitron_like_N"/>
    <property type="match status" value="1"/>
</dbReference>
<evidence type="ECO:0000256" key="1">
    <source>
        <dbReference type="SAM" id="MobiDB-lite"/>
    </source>
</evidence>
<proteinExistence type="predicted"/>
<dbReference type="PANTHER" id="PTHR10492:SF78">
    <property type="entry name" value="ATP-DEPENDENT DNA HELICASE"/>
    <property type="match status" value="1"/>
</dbReference>
<dbReference type="AlphaFoldDB" id="A0A9D4YEE9"/>
<evidence type="ECO:0000313" key="4">
    <source>
        <dbReference type="Proteomes" id="UP001058974"/>
    </source>
</evidence>
<evidence type="ECO:0000259" key="2">
    <source>
        <dbReference type="Pfam" id="PF14214"/>
    </source>
</evidence>